<dbReference type="EMBL" id="SGXA01000004">
    <property type="protein sequence ID" value="RZS67048.1"/>
    <property type="molecule type" value="Genomic_DNA"/>
</dbReference>
<dbReference type="PANTHER" id="PTHR30535:SF35">
    <property type="entry name" value="PERIPLASMIC BINDING PROTEIN"/>
    <property type="match status" value="1"/>
</dbReference>
<accession>A0A4Q7MIF1</accession>
<dbReference type="SUPFAM" id="SSF53807">
    <property type="entry name" value="Helical backbone' metal receptor"/>
    <property type="match status" value="1"/>
</dbReference>
<dbReference type="NCBIfam" id="NF038402">
    <property type="entry name" value="TroA_like"/>
    <property type="match status" value="1"/>
</dbReference>
<dbReference type="AlphaFoldDB" id="A0A4Q7MIF1"/>
<dbReference type="PROSITE" id="PS50983">
    <property type="entry name" value="FE_B12_PBP"/>
    <property type="match status" value="1"/>
</dbReference>
<dbReference type="RefSeq" id="WP_130543930.1">
    <property type="nucleotide sequence ID" value="NZ_CP042431.1"/>
</dbReference>
<organism evidence="3 4">
    <name type="scientific">Pseudobacter ginsenosidimutans</name>
    <dbReference type="NCBI Taxonomy" id="661488"/>
    <lineage>
        <taxon>Bacteria</taxon>
        <taxon>Pseudomonadati</taxon>
        <taxon>Bacteroidota</taxon>
        <taxon>Chitinophagia</taxon>
        <taxon>Chitinophagales</taxon>
        <taxon>Chitinophagaceae</taxon>
        <taxon>Pseudobacter</taxon>
    </lineage>
</organism>
<comment type="caution">
    <text evidence="3">The sequence shown here is derived from an EMBL/GenBank/DDBJ whole genome shotgun (WGS) entry which is preliminary data.</text>
</comment>
<name>A0A4Q7MIF1_9BACT</name>
<dbReference type="PANTHER" id="PTHR30535">
    <property type="entry name" value="VITAMIN B12-BINDING PROTEIN"/>
    <property type="match status" value="1"/>
</dbReference>
<dbReference type="InterPro" id="IPR002491">
    <property type="entry name" value="ABC_transptr_periplasmic_BD"/>
</dbReference>
<reference evidence="3 4" key="1">
    <citation type="submission" date="2019-02" db="EMBL/GenBank/DDBJ databases">
        <title>Genomic Encyclopedia of Type Strains, Phase IV (KMG-IV): sequencing the most valuable type-strain genomes for metagenomic binning, comparative biology and taxonomic classification.</title>
        <authorList>
            <person name="Goeker M."/>
        </authorList>
    </citation>
    <scope>NUCLEOTIDE SEQUENCE [LARGE SCALE GENOMIC DNA]</scope>
    <source>
        <strain evidence="3 4">DSM 18116</strain>
    </source>
</reference>
<dbReference type="Pfam" id="PF01497">
    <property type="entry name" value="Peripla_BP_2"/>
    <property type="match status" value="1"/>
</dbReference>
<dbReference type="InterPro" id="IPR054828">
    <property type="entry name" value="Vit_B12_bind_prot"/>
</dbReference>
<evidence type="ECO:0000256" key="1">
    <source>
        <dbReference type="ARBA" id="ARBA00022729"/>
    </source>
</evidence>
<proteinExistence type="predicted"/>
<sequence>MPLFTDQTGRTVSIPSHPKRIISLVPSQTELLYDLGLEEQVAGITKFCVHPEKWFRSKTRIGGTKNVKPEMVHQLQPDLIIANKEENVKEQVEELAAHYPVWVSDIHDLNSALEMVRQVAIITNREEKGQILAEKIETDFRQLTYRLPHHENIPVAYLIWRHPWMTIGQDTFINDMLIRCGLTNVFGHLKRYPEITIQDLKDSGCRRLLLSSEPYPFKQQHIDELQKELPNTKIILVDGELFSWYGSRLQYAPAYFLSLFTSDISVI</sequence>
<evidence type="ECO:0000313" key="4">
    <source>
        <dbReference type="Proteomes" id="UP000293874"/>
    </source>
</evidence>
<dbReference type="Proteomes" id="UP000293874">
    <property type="component" value="Unassembled WGS sequence"/>
</dbReference>
<dbReference type="OrthoDB" id="9816357at2"/>
<keyword evidence="4" id="KW-1185">Reference proteome</keyword>
<dbReference type="InterPro" id="IPR050902">
    <property type="entry name" value="ABC_Transporter_SBP"/>
</dbReference>
<protein>
    <submittedName>
        <fullName evidence="3">Substrate-binding family protein</fullName>
    </submittedName>
</protein>
<evidence type="ECO:0000313" key="3">
    <source>
        <dbReference type="EMBL" id="RZS67048.1"/>
    </source>
</evidence>
<feature type="domain" description="Fe/B12 periplasmic-binding" evidence="2">
    <location>
        <begin position="20"/>
        <end position="264"/>
    </location>
</feature>
<keyword evidence="1" id="KW-0732">Signal</keyword>
<dbReference type="Gene3D" id="3.40.50.1980">
    <property type="entry name" value="Nitrogenase molybdenum iron protein domain"/>
    <property type="match status" value="2"/>
</dbReference>
<gene>
    <name evidence="3" type="ORF">EV199_5432</name>
</gene>
<evidence type="ECO:0000259" key="2">
    <source>
        <dbReference type="PROSITE" id="PS50983"/>
    </source>
</evidence>